<evidence type="ECO:0000313" key="4">
    <source>
        <dbReference type="Proteomes" id="UP000824265"/>
    </source>
</evidence>
<gene>
    <name evidence="3" type="ORF">H9742_13905</name>
</gene>
<sequence>MDEKGQSRISRRYDYLDALRGLALISMILYHGVWDLVYIGNVDWKWFRSDAAFIWQQSICWTFVLLSGFCWMFGRRRLKRGLIVLGAGLLTSLVTWSFTYNERVTFGILTFLGTAMLVMIPLEKVLGKIPAKAGCVLGFALFLITRGINDEYLGFGPAEIIRLPHGWYQKGLFMTFFGFTDEAFYSADYFSVFPWIFLFVTGYFLYRIARDRNLLDKIADVAPRLPFSALGRHSLLIYLLHQPVMYLALVLLGVIKTPG</sequence>
<keyword evidence="1" id="KW-0472">Membrane</keyword>
<feature type="transmembrane region" description="Helical" evidence="1">
    <location>
        <begin position="104"/>
        <end position="122"/>
    </location>
</feature>
<feature type="transmembrane region" description="Helical" evidence="1">
    <location>
        <begin position="129"/>
        <end position="148"/>
    </location>
</feature>
<feature type="transmembrane region" description="Helical" evidence="1">
    <location>
        <begin position="235"/>
        <end position="255"/>
    </location>
</feature>
<accession>A0A9D1R7P8</accession>
<keyword evidence="1" id="KW-1133">Transmembrane helix</keyword>
<proteinExistence type="predicted"/>
<reference evidence="3" key="2">
    <citation type="submission" date="2021-04" db="EMBL/GenBank/DDBJ databases">
        <authorList>
            <person name="Gilroy R."/>
        </authorList>
    </citation>
    <scope>NUCLEOTIDE SEQUENCE</scope>
    <source>
        <strain evidence="3">CHK195-6426</strain>
    </source>
</reference>
<feature type="transmembrane region" description="Helical" evidence="1">
    <location>
        <begin position="81"/>
        <end position="98"/>
    </location>
</feature>
<dbReference type="Proteomes" id="UP000824265">
    <property type="component" value="Unassembled WGS sequence"/>
</dbReference>
<organism evidence="3 4">
    <name type="scientific">Candidatus Acetatifactor stercoripullorum</name>
    <dbReference type="NCBI Taxonomy" id="2838414"/>
    <lineage>
        <taxon>Bacteria</taxon>
        <taxon>Bacillati</taxon>
        <taxon>Bacillota</taxon>
        <taxon>Clostridia</taxon>
        <taxon>Lachnospirales</taxon>
        <taxon>Lachnospiraceae</taxon>
        <taxon>Acetatifactor</taxon>
    </lineage>
</organism>
<reference evidence="3" key="1">
    <citation type="journal article" date="2021" name="PeerJ">
        <title>Extensive microbial diversity within the chicken gut microbiome revealed by metagenomics and culture.</title>
        <authorList>
            <person name="Gilroy R."/>
            <person name="Ravi A."/>
            <person name="Getino M."/>
            <person name="Pursley I."/>
            <person name="Horton D.L."/>
            <person name="Alikhan N.F."/>
            <person name="Baker D."/>
            <person name="Gharbi K."/>
            <person name="Hall N."/>
            <person name="Watson M."/>
            <person name="Adriaenssens E.M."/>
            <person name="Foster-Nyarko E."/>
            <person name="Jarju S."/>
            <person name="Secka A."/>
            <person name="Antonio M."/>
            <person name="Oren A."/>
            <person name="Chaudhuri R.R."/>
            <person name="La Ragione R."/>
            <person name="Hildebrand F."/>
            <person name="Pallen M.J."/>
        </authorList>
    </citation>
    <scope>NUCLEOTIDE SEQUENCE</scope>
    <source>
        <strain evidence="3">CHK195-6426</strain>
    </source>
</reference>
<evidence type="ECO:0000313" key="3">
    <source>
        <dbReference type="EMBL" id="HIW82592.1"/>
    </source>
</evidence>
<dbReference type="Pfam" id="PF07786">
    <property type="entry name" value="HGSNAT_cat"/>
    <property type="match status" value="1"/>
</dbReference>
<dbReference type="InterPro" id="IPR012429">
    <property type="entry name" value="HGSNAT_cat"/>
</dbReference>
<feature type="transmembrane region" description="Helical" evidence="1">
    <location>
        <begin position="21"/>
        <end position="40"/>
    </location>
</feature>
<keyword evidence="1" id="KW-0812">Transmembrane</keyword>
<dbReference type="AlphaFoldDB" id="A0A9D1R7P8"/>
<dbReference type="EMBL" id="DXGH01000073">
    <property type="protein sequence ID" value="HIW82592.1"/>
    <property type="molecule type" value="Genomic_DNA"/>
</dbReference>
<feature type="transmembrane region" description="Helical" evidence="1">
    <location>
        <begin position="52"/>
        <end position="74"/>
    </location>
</feature>
<name>A0A9D1R7P8_9FIRM</name>
<feature type="transmembrane region" description="Helical" evidence="1">
    <location>
        <begin position="183"/>
        <end position="206"/>
    </location>
</feature>
<evidence type="ECO:0000259" key="2">
    <source>
        <dbReference type="Pfam" id="PF07786"/>
    </source>
</evidence>
<protein>
    <submittedName>
        <fullName evidence="3">DUF1624 domain-containing protein</fullName>
    </submittedName>
</protein>
<feature type="domain" description="Heparan-alpha-glucosaminide N-acetyltransferase catalytic" evidence="2">
    <location>
        <begin position="12"/>
        <end position="243"/>
    </location>
</feature>
<evidence type="ECO:0000256" key="1">
    <source>
        <dbReference type="SAM" id="Phobius"/>
    </source>
</evidence>
<comment type="caution">
    <text evidence="3">The sequence shown here is derived from an EMBL/GenBank/DDBJ whole genome shotgun (WGS) entry which is preliminary data.</text>
</comment>